<accession>Q7U698</accession>
<dbReference type="AlphaFoldDB" id="Q7U698"/>
<evidence type="ECO:0000313" key="2">
    <source>
        <dbReference type="Proteomes" id="UP000001422"/>
    </source>
</evidence>
<evidence type="ECO:0000313" key="1">
    <source>
        <dbReference type="EMBL" id="CAE07956.1"/>
    </source>
</evidence>
<sequence length="104" mass="11758">MQLLKAASTAIHGLLPSKQIRTTEECRQRNDRQSYFSLTRQLVSAQFVLADGQLAARLWQEVAAREMDLGRVINLLYGCSFPEDDQAMQDADDEYLSLVDPIDP</sequence>
<keyword evidence="2" id="KW-1185">Reference proteome</keyword>
<gene>
    <name evidence="1" type="ordered locus">SYNW1441</name>
</gene>
<dbReference type="EMBL" id="BX569693">
    <property type="protein sequence ID" value="CAE07956.1"/>
    <property type="molecule type" value="Genomic_DNA"/>
</dbReference>
<dbReference type="eggNOG" id="ENOG5030S8W">
    <property type="taxonomic scope" value="Bacteria"/>
</dbReference>
<dbReference type="RefSeq" id="WP_011128305.1">
    <property type="nucleotide sequence ID" value="NC_005070.1"/>
</dbReference>
<reference evidence="1 2" key="1">
    <citation type="journal article" date="2003" name="Nature">
        <title>The genome of a motile marine Synechococcus.</title>
        <authorList>
            <person name="Palenik B."/>
            <person name="Brahamsha B."/>
            <person name="Larimer F."/>
            <person name="Land M."/>
            <person name="Hauser L."/>
            <person name="Chain P."/>
            <person name="Lamerdin J."/>
            <person name="Regala W."/>
            <person name="Allen E.A."/>
            <person name="McCarren J."/>
            <person name="Paulsen I."/>
            <person name="Dufresne A."/>
            <person name="Partensky F."/>
            <person name="Webb E."/>
            <person name="Waterbury J."/>
        </authorList>
    </citation>
    <scope>NUCLEOTIDE SEQUENCE [LARGE SCALE GENOMIC DNA]</scope>
    <source>
        <strain evidence="1 2">WH8102</strain>
    </source>
</reference>
<dbReference type="KEGG" id="syw:SYNW1441"/>
<organism evidence="1 2">
    <name type="scientific">Parasynechococcus marenigrum (strain WH8102)</name>
    <dbReference type="NCBI Taxonomy" id="84588"/>
    <lineage>
        <taxon>Bacteria</taxon>
        <taxon>Bacillati</taxon>
        <taxon>Cyanobacteriota</taxon>
        <taxon>Cyanophyceae</taxon>
        <taxon>Synechococcales</taxon>
        <taxon>Prochlorococcaceae</taxon>
        <taxon>Parasynechococcus</taxon>
        <taxon>Parasynechococcus marenigrum</taxon>
    </lineage>
</organism>
<dbReference type="Proteomes" id="UP000001422">
    <property type="component" value="Chromosome"/>
</dbReference>
<proteinExistence type="predicted"/>
<name>Q7U698_PARMW</name>
<dbReference type="HOGENOM" id="CLU_2235250_0_0_3"/>
<protein>
    <submittedName>
        <fullName evidence="1">Uncharacterized protein</fullName>
    </submittedName>
</protein>